<dbReference type="InterPro" id="IPR001214">
    <property type="entry name" value="SET_dom"/>
</dbReference>
<dbReference type="Pfam" id="PF00383">
    <property type="entry name" value="dCMP_cyt_deam_1"/>
    <property type="match status" value="1"/>
</dbReference>
<name>A0ABY8EPZ3_MALFU</name>
<protein>
    <submittedName>
        <fullName evidence="5">tRNA-specific adenosine deaminase subunit tad3</fullName>
    </submittedName>
</protein>
<dbReference type="EMBL" id="CP046235">
    <property type="protein sequence ID" value="WFD47666.1"/>
    <property type="molecule type" value="Genomic_DNA"/>
</dbReference>
<dbReference type="Gene3D" id="3.40.140.10">
    <property type="entry name" value="Cytidine Deaminase, domain 2"/>
    <property type="match status" value="1"/>
</dbReference>
<dbReference type="InterPro" id="IPR046341">
    <property type="entry name" value="SET_dom_sf"/>
</dbReference>
<feature type="domain" description="CMP/dCMP-type deaminase" evidence="4">
    <location>
        <begin position="385"/>
        <end position="504"/>
    </location>
</feature>
<dbReference type="CDD" id="cd01285">
    <property type="entry name" value="nucleoside_deaminase"/>
    <property type="match status" value="1"/>
</dbReference>
<evidence type="ECO:0000313" key="6">
    <source>
        <dbReference type="Proteomes" id="UP000818624"/>
    </source>
</evidence>
<keyword evidence="1" id="KW-0819">tRNA processing</keyword>
<dbReference type="Proteomes" id="UP000818624">
    <property type="component" value="Chromosome 2"/>
</dbReference>
<keyword evidence="6" id="KW-1185">Reference proteome</keyword>
<dbReference type="SUPFAM" id="SSF82199">
    <property type="entry name" value="SET domain"/>
    <property type="match status" value="1"/>
</dbReference>
<dbReference type="SMART" id="SM00317">
    <property type="entry name" value="SET"/>
    <property type="match status" value="1"/>
</dbReference>
<reference evidence="5 6" key="1">
    <citation type="journal article" date="2020" name="Elife">
        <title>Loss of centromere function drives karyotype evolution in closely related Malassezia species.</title>
        <authorList>
            <person name="Sankaranarayanan S.R."/>
            <person name="Ianiri G."/>
            <person name="Coelho M.A."/>
            <person name="Reza M.H."/>
            <person name="Thimmappa B.C."/>
            <person name="Ganguly P."/>
            <person name="Vadnala R.N."/>
            <person name="Sun S."/>
            <person name="Siddharthan R."/>
            <person name="Tellgren-Roth C."/>
            <person name="Dawson T.L."/>
            <person name="Heitman J."/>
            <person name="Sanyal K."/>
        </authorList>
    </citation>
    <scope>NUCLEOTIDE SEQUENCE [LARGE SCALE GENOMIC DNA]</scope>
    <source>
        <strain evidence="5">CBS14141</strain>
    </source>
</reference>
<gene>
    <name evidence="5" type="primary">TAD3</name>
    <name evidence="5" type="ORF">GLX27_002318</name>
</gene>
<feature type="domain" description="SET" evidence="3">
    <location>
        <begin position="20"/>
        <end position="132"/>
    </location>
</feature>
<dbReference type="CDD" id="cd10540">
    <property type="entry name" value="SET_SpSet7-like"/>
    <property type="match status" value="1"/>
</dbReference>
<dbReference type="PANTHER" id="PTHR11079">
    <property type="entry name" value="CYTOSINE DEAMINASE FAMILY MEMBER"/>
    <property type="match status" value="1"/>
</dbReference>
<proteinExistence type="inferred from homology"/>
<organism evidence="5 6">
    <name type="scientific">Malassezia furfur</name>
    <name type="common">Pityriasis versicolor infection agent</name>
    <name type="synonym">Pityrosporum furfur</name>
    <dbReference type="NCBI Taxonomy" id="55194"/>
    <lineage>
        <taxon>Eukaryota</taxon>
        <taxon>Fungi</taxon>
        <taxon>Dikarya</taxon>
        <taxon>Basidiomycota</taxon>
        <taxon>Ustilaginomycotina</taxon>
        <taxon>Malasseziomycetes</taxon>
        <taxon>Malasseziales</taxon>
        <taxon>Malasseziaceae</taxon>
        <taxon>Malassezia</taxon>
    </lineage>
</organism>
<dbReference type="InterPro" id="IPR002125">
    <property type="entry name" value="CMP_dCMP_dom"/>
</dbReference>
<dbReference type="PROSITE" id="PS51747">
    <property type="entry name" value="CYT_DCMP_DEAMINASES_2"/>
    <property type="match status" value="1"/>
</dbReference>
<accession>A0ABY8EPZ3</accession>
<dbReference type="SUPFAM" id="SSF53927">
    <property type="entry name" value="Cytidine deaminase-like"/>
    <property type="match status" value="1"/>
</dbReference>
<evidence type="ECO:0000259" key="3">
    <source>
        <dbReference type="PROSITE" id="PS50280"/>
    </source>
</evidence>
<dbReference type="Pfam" id="PF00856">
    <property type="entry name" value="SET"/>
    <property type="match status" value="1"/>
</dbReference>
<evidence type="ECO:0000256" key="2">
    <source>
        <dbReference type="ARBA" id="ARBA00038160"/>
    </source>
</evidence>
<dbReference type="InterPro" id="IPR016193">
    <property type="entry name" value="Cytidine_deaminase-like"/>
</dbReference>
<evidence type="ECO:0000259" key="4">
    <source>
        <dbReference type="PROSITE" id="PS51747"/>
    </source>
</evidence>
<comment type="similarity">
    <text evidence="2">Belongs to the cytidine and deoxycytidylate deaminase family. ADAT3 subfamily.</text>
</comment>
<dbReference type="PANTHER" id="PTHR11079:SF156">
    <property type="entry name" value="INACTIVE TRNA-SPECIFIC ADENOSINE DEAMINASE-LIKE PROTEIN 3-RELATED"/>
    <property type="match status" value="1"/>
</dbReference>
<dbReference type="Gene3D" id="2.170.270.10">
    <property type="entry name" value="SET domain"/>
    <property type="match status" value="1"/>
</dbReference>
<evidence type="ECO:0000313" key="5">
    <source>
        <dbReference type="EMBL" id="WFD47666.1"/>
    </source>
</evidence>
<dbReference type="PROSITE" id="PS50280">
    <property type="entry name" value="SET"/>
    <property type="match status" value="1"/>
</dbReference>
<sequence length="560" mass="60256">MANRDADADWEEVTPHLNALGLRICDTPTAGRGVVASQPIARDVIVEISPVLLFGAEEYQAHGRHTLLDSYTFVWEKRTNGSTMALALGLGSLFNHSPRANVSYQLNRTAQCIQFRTVRDIAAGEELCICYGAGKMWWETDDMPKTPPATETDECTLFGQMDLTDADDAGSFDTPPPSTYARAPVDTDAPLWRVTASPDPRTMPLDTMLAWALDAEPRNCASVARVLQGLTKDKVVHSGAQLRHLRTFRKAREVTHVDVDGNALPANADTDRLAVLVAQYGPQSRDELVALLAPALGDLAVPELYLVRVPVCAAPSRARLAEWASVWPCIFLPPGAGLATGNALPGSDAARAATLVDRAQDAARWKAPHATDWIRAGFARCLAAARAAQVAGEIGCAAFVTEAPDTQGQVAIALDAHDTRTRDAHPLRHAVPNAVRAVAEWRASRRTGPVEDVAANGQDYLLTGLSLFLTHEPCVYCAMALIHSRVQTVYFLFPAPRSGGFCGAHAGPDGRAACLGGEDGGPYAIHEQSGLNHRYDVWRWVDPNAFPEAQGLASTIALDL</sequence>
<evidence type="ECO:0000256" key="1">
    <source>
        <dbReference type="ARBA" id="ARBA00022694"/>
    </source>
</evidence>